<evidence type="ECO:0000256" key="4">
    <source>
        <dbReference type="SAM" id="Phobius"/>
    </source>
</evidence>
<dbReference type="STRING" id="8153.ENSHBUP00000018122"/>
<dbReference type="GeneTree" id="ENSGT00950000182977"/>
<dbReference type="Proteomes" id="UP000264840">
    <property type="component" value="Unplaced"/>
</dbReference>
<dbReference type="Pfam" id="PF07686">
    <property type="entry name" value="V-set"/>
    <property type="match status" value="2"/>
</dbReference>
<protein>
    <recommendedName>
        <fullName evidence="6">Immunoglobulin domain-containing protein</fullName>
    </recommendedName>
</protein>
<dbReference type="InterPro" id="IPR013783">
    <property type="entry name" value="Ig-like_fold"/>
</dbReference>
<evidence type="ECO:0000313" key="7">
    <source>
        <dbReference type="Ensembl" id="ENSHBUP00000018122.1"/>
    </source>
</evidence>
<dbReference type="GO" id="GO:0005886">
    <property type="term" value="C:plasma membrane"/>
    <property type="evidence" value="ECO:0007669"/>
    <property type="project" value="TreeGrafter"/>
</dbReference>
<dbReference type="PANTHER" id="PTHR11860">
    <property type="entry name" value="POLYMERIC-IMMUNOGLOBULIN RECEPTOR"/>
    <property type="match status" value="1"/>
</dbReference>
<keyword evidence="3 4" id="KW-0472">Membrane</keyword>
<dbReference type="PANTHER" id="PTHR11860:SF118">
    <property type="entry name" value="CMRF35-LIKE MOLECULE 3-RELATED"/>
    <property type="match status" value="1"/>
</dbReference>
<dbReference type="InterPro" id="IPR050671">
    <property type="entry name" value="CD300_family_receptors"/>
</dbReference>
<keyword evidence="5" id="KW-0732">Signal</keyword>
<evidence type="ECO:0000256" key="3">
    <source>
        <dbReference type="ARBA" id="ARBA00023136"/>
    </source>
</evidence>
<evidence type="ECO:0000259" key="6">
    <source>
        <dbReference type="SMART" id="SM00409"/>
    </source>
</evidence>
<keyword evidence="4" id="KW-1133">Transmembrane helix</keyword>
<proteinExistence type="predicted"/>
<keyword evidence="8" id="KW-1185">Reference proteome</keyword>
<reference evidence="7" key="2">
    <citation type="submission" date="2025-09" db="UniProtKB">
        <authorList>
            <consortium name="Ensembl"/>
        </authorList>
    </citation>
    <scope>IDENTIFICATION</scope>
</reference>
<evidence type="ECO:0000313" key="8">
    <source>
        <dbReference type="Proteomes" id="UP000264840"/>
    </source>
</evidence>
<dbReference type="InterPro" id="IPR036179">
    <property type="entry name" value="Ig-like_dom_sf"/>
</dbReference>
<evidence type="ECO:0000256" key="2">
    <source>
        <dbReference type="ARBA" id="ARBA00022692"/>
    </source>
</evidence>
<feature type="domain" description="Immunoglobulin" evidence="6">
    <location>
        <begin position="131"/>
        <end position="231"/>
    </location>
</feature>
<dbReference type="Gene3D" id="2.60.40.10">
    <property type="entry name" value="Immunoglobulins"/>
    <property type="match status" value="2"/>
</dbReference>
<evidence type="ECO:0000256" key="5">
    <source>
        <dbReference type="SAM" id="SignalP"/>
    </source>
</evidence>
<feature type="transmembrane region" description="Helical" evidence="4">
    <location>
        <begin position="264"/>
        <end position="286"/>
    </location>
</feature>
<feature type="signal peptide" evidence="5">
    <location>
        <begin position="1"/>
        <end position="30"/>
    </location>
</feature>
<reference evidence="7" key="1">
    <citation type="submission" date="2025-08" db="UniProtKB">
        <authorList>
            <consortium name="Ensembl"/>
        </authorList>
    </citation>
    <scope>IDENTIFICATION</scope>
</reference>
<dbReference type="AlphaFoldDB" id="A0A3Q3CAY1"/>
<name>A0A3Q3CAY1_HAPBU</name>
<keyword evidence="2 4" id="KW-0812">Transmembrane</keyword>
<dbReference type="Ensembl" id="ENSHBUT00000027066.1">
    <property type="protein sequence ID" value="ENSHBUP00000018122.1"/>
    <property type="gene ID" value="ENSHBUG00000020201.1"/>
</dbReference>
<dbReference type="GO" id="GO:0004888">
    <property type="term" value="F:transmembrane signaling receptor activity"/>
    <property type="evidence" value="ECO:0007669"/>
    <property type="project" value="TreeGrafter"/>
</dbReference>
<accession>A0A3Q3CAY1</accession>
<dbReference type="SMART" id="SM00409">
    <property type="entry name" value="IG"/>
    <property type="match status" value="2"/>
</dbReference>
<dbReference type="SUPFAM" id="SSF48726">
    <property type="entry name" value="Immunoglobulin"/>
    <property type="match status" value="2"/>
</dbReference>
<dbReference type="InterPro" id="IPR003599">
    <property type="entry name" value="Ig_sub"/>
</dbReference>
<organism evidence="7 8">
    <name type="scientific">Haplochromis burtoni</name>
    <name type="common">Burton's mouthbrooder</name>
    <name type="synonym">Chromis burtoni</name>
    <dbReference type="NCBI Taxonomy" id="8153"/>
    <lineage>
        <taxon>Eukaryota</taxon>
        <taxon>Metazoa</taxon>
        <taxon>Chordata</taxon>
        <taxon>Craniata</taxon>
        <taxon>Vertebrata</taxon>
        <taxon>Euteleostomi</taxon>
        <taxon>Actinopterygii</taxon>
        <taxon>Neopterygii</taxon>
        <taxon>Teleostei</taxon>
        <taxon>Neoteleostei</taxon>
        <taxon>Acanthomorphata</taxon>
        <taxon>Ovalentaria</taxon>
        <taxon>Cichlomorphae</taxon>
        <taxon>Cichliformes</taxon>
        <taxon>Cichlidae</taxon>
        <taxon>African cichlids</taxon>
        <taxon>Pseudocrenilabrinae</taxon>
        <taxon>Haplochromini</taxon>
        <taxon>Haplochromis</taxon>
    </lineage>
</organism>
<feature type="domain" description="Immunoglobulin" evidence="6">
    <location>
        <begin position="33"/>
        <end position="126"/>
    </location>
</feature>
<comment type="subcellular location">
    <subcellularLocation>
        <location evidence="1">Membrane</location>
    </subcellularLocation>
</comment>
<sequence length="340" mass="39132">MSRPCCCLVVILLLFCRLVLFVALRCVSSAEEVIHVTGYMGSKVKISCPYDKGYESYEKYLCKKDCGSDDDVLIKTSESQKNKYRINDDKTARIVKTTISDLHSTDAGKYWCGVSKNWKDIYTEVNCCNSVTKIESYAGYSVSFSCPYESQYQNNLKYICRGTRPSMCLQQELITSYNKQHGRFRLDDDNMSTKFTTKISSLTQRDSGRYLCGIQRNSDLHLFYAFELKVKGKQKLGQILLHTESELRREVCIFTAFCFSDSALYVPFTVPLVLLLLIGILVVVVYKWKHYKVKGIFYIHTHAESHPLKCACEKSITVFSAVCFQKMKPLWTQMHPRQKV</sequence>
<dbReference type="InterPro" id="IPR013106">
    <property type="entry name" value="Ig_V-set"/>
</dbReference>
<evidence type="ECO:0000256" key="1">
    <source>
        <dbReference type="ARBA" id="ARBA00004370"/>
    </source>
</evidence>
<feature type="chain" id="PRO_5018756005" description="Immunoglobulin domain-containing protein" evidence="5">
    <location>
        <begin position="31"/>
        <end position="340"/>
    </location>
</feature>